<dbReference type="AlphaFoldDB" id="A0AAV3ZQT7"/>
<name>A0AAV3ZQT7_9GAST</name>
<sequence>MVPPNTRKTNFDACNGYHSIALDPKDRHITTFITPWGCCRYCACPQGYIASGDVYIRCFEEVVSNIDKKTKVIDDTIMWSPSIEDSFLQAAKWLDLCGRNNIILNPSKFSFAKEIVNFTGIEFTSTTVRPCPQVLEAIKGFLKPGTITDVKSWFGLINQVSTCFRVSRENATFSRPIETHSSGLITWTTSLKKPKLL</sequence>
<accession>A0AAV3ZQT7</accession>
<dbReference type="InterPro" id="IPR000477">
    <property type="entry name" value="RT_dom"/>
</dbReference>
<dbReference type="EMBL" id="BLXT01002711">
    <property type="protein sequence ID" value="GFN96954.1"/>
    <property type="molecule type" value="Genomic_DNA"/>
</dbReference>
<organism evidence="2 3">
    <name type="scientific">Plakobranchus ocellatus</name>
    <dbReference type="NCBI Taxonomy" id="259542"/>
    <lineage>
        <taxon>Eukaryota</taxon>
        <taxon>Metazoa</taxon>
        <taxon>Spiralia</taxon>
        <taxon>Lophotrochozoa</taxon>
        <taxon>Mollusca</taxon>
        <taxon>Gastropoda</taxon>
        <taxon>Heterobranchia</taxon>
        <taxon>Euthyneura</taxon>
        <taxon>Panpulmonata</taxon>
        <taxon>Sacoglossa</taxon>
        <taxon>Placobranchoidea</taxon>
        <taxon>Plakobranchidae</taxon>
        <taxon>Plakobranchus</taxon>
    </lineage>
</organism>
<keyword evidence="3" id="KW-1185">Reference proteome</keyword>
<gene>
    <name evidence="2" type="ORF">PoB_002346000</name>
</gene>
<dbReference type="Proteomes" id="UP000735302">
    <property type="component" value="Unassembled WGS sequence"/>
</dbReference>
<feature type="domain" description="Reverse transcriptase" evidence="1">
    <location>
        <begin position="9"/>
        <end position="123"/>
    </location>
</feature>
<dbReference type="InterPro" id="IPR043128">
    <property type="entry name" value="Rev_trsase/Diguanyl_cyclase"/>
</dbReference>
<protein>
    <submittedName>
        <fullName evidence="2">Enzymatic polyprotein</fullName>
    </submittedName>
</protein>
<dbReference type="PANTHER" id="PTHR33064">
    <property type="entry name" value="POL PROTEIN"/>
    <property type="match status" value="1"/>
</dbReference>
<reference evidence="2 3" key="1">
    <citation type="journal article" date="2021" name="Elife">
        <title>Chloroplast acquisition without the gene transfer in kleptoplastic sea slugs, Plakobranchus ocellatus.</title>
        <authorList>
            <person name="Maeda T."/>
            <person name="Takahashi S."/>
            <person name="Yoshida T."/>
            <person name="Shimamura S."/>
            <person name="Takaki Y."/>
            <person name="Nagai Y."/>
            <person name="Toyoda A."/>
            <person name="Suzuki Y."/>
            <person name="Arimoto A."/>
            <person name="Ishii H."/>
            <person name="Satoh N."/>
            <person name="Nishiyama T."/>
            <person name="Hasebe M."/>
            <person name="Maruyama T."/>
            <person name="Minagawa J."/>
            <person name="Obokata J."/>
            <person name="Shigenobu S."/>
        </authorList>
    </citation>
    <scope>NUCLEOTIDE SEQUENCE [LARGE SCALE GENOMIC DNA]</scope>
</reference>
<comment type="caution">
    <text evidence="2">The sequence shown here is derived from an EMBL/GenBank/DDBJ whole genome shotgun (WGS) entry which is preliminary data.</text>
</comment>
<dbReference type="SUPFAM" id="SSF56672">
    <property type="entry name" value="DNA/RNA polymerases"/>
    <property type="match status" value="1"/>
</dbReference>
<dbReference type="Gene3D" id="3.30.70.270">
    <property type="match status" value="1"/>
</dbReference>
<evidence type="ECO:0000313" key="2">
    <source>
        <dbReference type="EMBL" id="GFN96954.1"/>
    </source>
</evidence>
<evidence type="ECO:0000313" key="3">
    <source>
        <dbReference type="Proteomes" id="UP000735302"/>
    </source>
</evidence>
<dbReference type="InterPro" id="IPR051320">
    <property type="entry name" value="Viral_Replic_Matur_Polypro"/>
</dbReference>
<dbReference type="Gene3D" id="3.10.10.10">
    <property type="entry name" value="HIV Type 1 Reverse Transcriptase, subunit A, domain 1"/>
    <property type="match status" value="1"/>
</dbReference>
<proteinExistence type="predicted"/>
<evidence type="ECO:0000259" key="1">
    <source>
        <dbReference type="Pfam" id="PF00078"/>
    </source>
</evidence>
<dbReference type="PANTHER" id="PTHR33064:SF37">
    <property type="entry name" value="RIBONUCLEASE H"/>
    <property type="match status" value="1"/>
</dbReference>
<dbReference type="InterPro" id="IPR043502">
    <property type="entry name" value="DNA/RNA_pol_sf"/>
</dbReference>
<dbReference type="Pfam" id="PF00078">
    <property type="entry name" value="RVT_1"/>
    <property type="match status" value="1"/>
</dbReference>